<evidence type="ECO:0000256" key="3">
    <source>
        <dbReference type="ARBA" id="ARBA00023125"/>
    </source>
</evidence>
<feature type="compositionally biased region" description="Low complexity" evidence="6">
    <location>
        <begin position="1"/>
        <end position="18"/>
    </location>
</feature>
<sequence>MANPTSSLSPQRSSTSLRKTNKPLMEKRRRARINESLTLLKSLVIQSSKKDSSQFNKLEKADILELTVKHLRTLQEQHQHQQIAQASDPTLAGKYQAGFMECANEVIRYIGQSQGFTDDVKCRVIHHLASCVQLSNKTSFTKPVQQVNNCTTSNSSIMSNNGLQTMDAKLPNGQIIQIVSNHFQNITNSNNGQFNGSQPIPIAAAASSLPGSSSSTHIPVIITSDPVNKSSTELSHVRYTQPLHIQIPPVLSPVNIQPKAGQHHKLIQPQVIHKIQDTLPQITCSSLQQETLVSSSSTPSPQPTDIIMASPTVARNQKSHIFYTHDDNYSDFMPRSRTYSLASSISTESELTSPLNLSQSPKYYDQKEINYSNQIDNNHIQPYIQGKTSPTQHYTRNNLYQTQLTSSNFTSVIVDGRKTGDGHALKYMHIMDEDRMFFRHDGTSSPASSVGEERLWRPW</sequence>
<feature type="domain" description="BHLH" evidence="7">
    <location>
        <begin position="17"/>
        <end position="74"/>
    </location>
</feature>
<feature type="domain" description="Orange" evidence="8">
    <location>
        <begin position="95"/>
        <end position="128"/>
    </location>
</feature>
<dbReference type="FunFam" id="4.10.280.10:FF:000009">
    <property type="entry name" value="Transcription factor HES-1"/>
    <property type="match status" value="1"/>
</dbReference>
<dbReference type="Gene3D" id="6.10.250.980">
    <property type="match status" value="1"/>
</dbReference>
<dbReference type="AlphaFoldDB" id="A0A0B7AWD0"/>
<feature type="region of interest" description="Disordered" evidence="6">
    <location>
        <begin position="1"/>
        <end position="28"/>
    </location>
</feature>
<dbReference type="PANTHER" id="PTHR10985">
    <property type="entry name" value="BASIC HELIX-LOOP-HELIX TRANSCRIPTION FACTOR, HES-RELATED"/>
    <property type="match status" value="1"/>
</dbReference>
<dbReference type="SUPFAM" id="SSF158457">
    <property type="entry name" value="Orange domain-like"/>
    <property type="match status" value="1"/>
</dbReference>
<dbReference type="Pfam" id="PF07527">
    <property type="entry name" value="Hairy_orange"/>
    <property type="match status" value="1"/>
</dbReference>
<dbReference type="PROSITE" id="PS51054">
    <property type="entry name" value="ORANGE"/>
    <property type="match status" value="1"/>
</dbReference>
<dbReference type="EMBL" id="HACG01038439">
    <property type="protein sequence ID" value="CEK85304.1"/>
    <property type="molecule type" value="Transcribed_RNA"/>
</dbReference>
<accession>A0A0B7AWD0</accession>
<evidence type="ECO:0000256" key="2">
    <source>
        <dbReference type="ARBA" id="ARBA00023015"/>
    </source>
</evidence>
<dbReference type="InterPro" id="IPR011598">
    <property type="entry name" value="bHLH_dom"/>
</dbReference>
<dbReference type="InterPro" id="IPR050370">
    <property type="entry name" value="HES_HEY"/>
</dbReference>
<keyword evidence="4" id="KW-0804">Transcription</keyword>
<dbReference type="GO" id="GO:0003677">
    <property type="term" value="F:DNA binding"/>
    <property type="evidence" value="ECO:0007669"/>
    <property type="project" value="UniProtKB-KW"/>
</dbReference>
<reference evidence="9" key="1">
    <citation type="submission" date="2014-12" db="EMBL/GenBank/DDBJ databases">
        <title>Insight into the proteome of Arion vulgaris.</title>
        <authorList>
            <person name="Aradska J."/>
            <person name="Bulat T."/>
            <person name="Smidak R."/>
            <person name="Sarate P."/>
            <person name="Gangsoo J."/>
            <person name="Sialana F."/>
            <person name="Bilban M."/>
            <person name="Lubec G."/>
        </authorList>
    </citation>
    <scope>NUCLEOTIDE SEQUENCE</scope>
    <source>
        <tissue evidence="9">Skin</tissue>
    </source>
</reference>
<evidence type="ECO:0000256" key="1">
    <source>
        <dbReference type="ARBA" id="ARBA00004123"/>
    </source>
</evidence>
<dbReference type="InterPro" id="IPR036638">
    <property type="entry name" value="HLH_DNA-bd_sf"/>
</dbReference>
<dbReference type="PROSITE" id="PS50888">
    <property type="entry name" value="BHLH"/>
    <property type="match status" value="1"/>
</dbReference>
<proteinExistence type="predicted"/>
<dbReference type="Gene3D" id="4.10.280.10">
    <property type="entry name" value="Helix-loop-helix DNA-binding domain"/>
    <property type="match status" value="1"/>
</dbReference>
<dbReference type="GO" id="GO:0006355">
    <property type="term" value="P:regulation of DNA-templated transcription"/>
    <property type="evidence" value="ECO:0007669"/>
    <property type="project" value="InterPro"/>
</dbReference>
<evidence type="ECO:0000256" key="5">
    <source>
        <dbReference type="ARBA" id="ARBA00023242"/>
    </source>
</evidence>
<comment type="subcellular location">
    <subcellularLocation>
        <location evidence="1">Nucleus</location>
    </subcellularLocation>
</comment>
<dbReference type="GO" id="GO:0005634">
    <property type="term" value="C:nucleus"/>
    <property type="evidence" value="ECO:0007669"/>
    <property type="project" value="UniProtKB-SubCell"/>
</dbReference>
<evidence type="ECO:0000256" key="4">
    <source>
        <dbReference type="ARBA" id="ARBA00023163"/>
    </source>
</evidence>
<dbReference type="SMART" id="SM00511">
    <property type="entry name" value="ORANGE"/>
    <property type="match status" value="1"/>
</dbReference>
<dbReference type="InterPro" id="IPR003650">
    <property type="entry name" value="Orange_dom"/>
</dbReference>
<protein>
    <submittedName>
        <fullName evidence="9">Uncharacterized protein</fullName>
    </submittedName>
</protein>
<dbReference type="GO" id="GO:0046983">
    <property type="term" value="F:protein dimerization activity"/>
    <property type="evidence" value="ECO:0007669"/>
    <property type="project" value="InterPro"/>
</dbReference>
<dbReference type="CDD" id="cd11459">
    <property type="entry name" value="bHLH-O_HES1_4"/>
    <property type="match status" value="1"/>
</dbReference>
<dbReference type="SUPFAM" id="SSF47459">
    <property type="entry name" value="HLH, helix-loop-helix DNA-binding domain"/>
    <property type="match status" value="1"/>
</dbReference>
<organism evidence="9">
    <name type="scientific">Arion vulgaris</name>
    <dbReference type="NCBI Taxonomy" id="1028688"/>
    <lineage>
        <taxon>Eukaryota</taxon>
        <taxon>Metazoa</taxon>
        <taxon>Spiralia</taxon>
        <taxon>Lophotrochozoa</taxon>
        <taxon>Mollusca</taxon>
        <taxon>Gastropoda</taxon>
        <taxon>Heterobranchia</taxon>
        <taxon>Euthyneura</taxon>
        <taxon>Panpulmonata</taxon>
        <taxon>Eupulmonata</taxon>
        <taxon>Stylommatophora</taxon>
        <taxon>Helicina</taxon>
        <taxon>Arionoidea</taxon>
        <taxon>Arionidae</taxon>
        <taxon>Arion</taxon>
    </lineage>
</organism>
<name>A0A0B7AWD0_9EUPU</name>
<evidence type="ECO:0000256" key="6">
    <source>
        <dbReference type="SAM" id="MobiDB-lite"/>
    </source>
</evidence>
<evidence type="ECO:0000259" key="7">
    <source>
        <dbReference type="PROSITE" id="PS50888"/>
    </source>
</evidence>
<evidence type="ECO:0000313" key="9">
    <source>
        <dbReference type="EMBL" id="CEK85304.1"/>
    </source>
</evidence>
<keyword evidence="3" id="KW-0238">DNA-binding</keyword>
<dbReference type="SMART" id="SM00353">
    <property type="entry name" value="HLH"/>
    <property type="match status" value="1"/>
</dbReference>
<gene>
    <name evidence="9" type="primary">ORF147354</name>
</gene>
<dbReference type="Pfam" id="PF00010">
    <property type="entry name" value="HLH"/>
    <property type="match status" value="1"/>
</dbReference>
<keyword evidence="5" id="KW-0539">Nucleus</keyword>
<evidence type="ECO:0000259" key="8">
    <source>
        <dbReference type="PROSITE" id="PS51054"/>
    </source>
</evidence>
<keyword evidence="2" id="KW-0805">Transcription regulation</keyword>